<dbReference type="EMBL" id="CDRZ01000288">
    <property type="protein sequence ID" value="CEO90405.1"/>
    <property type="molecule type" value="Genomic_DNA"/>
</dbReference>
<dbReference type="PROSITE" id="PS51482">
    <property type="entry name" value="DEGV"/>
    <property type="match status" value="1"/>
</dbReference>
<keyword evidence="1" id="KW-0446">Lipid-binding</keyword>
<accession>A0A0B7MK43</accession>
<evidence type="ECO:0000313" key="3">
    <source>
        <dbReference type="Proteomes" id="UP000046155"/>
    </source>
</evidence>
<keyword evidence="3" id="KW-1185">Reference proteome</keyword>
<dbReference type="Proteomes" id="UP000046155">
    <property type="component" value="Unassembled WGS sequence"/>
</dbReference>
<organism evidence="2 3">
    <name type="scientific">Syntrophaceticus schinkii</name>
    <dbReference type="NCBI Taxonomy" id="499207"/>
    <lineage>
        <taxon>Bacteria</taxon>
        <taxon>Bacillati</taxon>
        <taxon>Bacillota</taxon>
        <taxon>Clostridia</taxon>
        <taxon>Thermoanaerobacterales</taxon>
        <taxon>Thermoanaerobacterales Family III. Incertae Sedis</taxon>
        <taxon>Syntrophaceticus</taxon>
    </lineage>
</organism>
<dbReference type="AlphaFoldDB" id="A0A0B7MK43"/>
<dbReference type="InterPro" id="IPR003797">
    <property type="entry name" value="DegV"/>
</dbReference>
<gene>
    <name evidence="2" type="ORF">SSCH_870005</name>
</gene>
<dbReference type="NCBIfam" id="TIGR00762">
    <property type="entry name" value="DegV"/>
    <property type="match status" value="1"/>
</dbReference>
<dbReference type="PANTHER" id="PTHR33434">
    <property type="entry name" value="DEGV DOMAIN-CONTAINING PROTEIN DR_1986-RELATED"/>
    <property type="match status" value="1"/>
</dbReference>
<dbReference type="PANTHER" id="PTHR33434:SF2">
    <property type="entry name" value="FATTY ACID-BINDING PROTEIN TM_1468"/>
    <property type="match status" value="1"/>
</dbReference>
<protein>
    <submittedName>
        <fullName evidence="2">DegV domain-containing protein CA_C0948</fullName>
    </submittedName>
</protein>
<name>A0A0B7MK43_9FIRM</name>
<dbReference type="InterPro" id="IPR043168">
    <property type="entry name" value="DegV_C"/>
</dbReference>
<reference evidence="3" key="1">
    <citation type="submission" date="2015-01" db="EMBL/GenBank/DDBJ databases">
        <authorList>
            <person name="Manzoor Shahid"/>
            <person name="Zubair Saima"/>
        </authorList>
    </citation>
    <scope>NUCLEOTIDE SEQUENCE [LARGE SCALE GENOMIC DNA]</scope>
    <source>
        <strain evidence="3">Sp3</strain>
    </source>
</reference>
<dbReference type="Gene3D" id="3.30.1180.10">
    <property type="match status" value="1"/>
</dbReference>
<dbReference type="Pfam" id="PF02645">
    <property type="entry name" value="DegV"/>
    <property type="match status" value="1"/>
</dbReference>
<dbReference type="InterPro" id="IPR050270">
    <property type="entry name" value="DegV_domain_contain"/>
</dbReference>
<dbReference type="GO" id="GO:0008289">
    <property type="term" value="F:lipid binding"/>
    <property type="evidence" value="ECO:0007669"/>
    <property type="project" value="UniProtKB-KW"/>
</dbReference>
<sequence length="280" mass="31291">MKKIALVTDSTADLSEEIQKEYDIHVIPLKVRFGNKEYFDHEITSEEFYRRLAKEKELPQTSQPTPDEFDCLYRKLLKEYNEIISIHISSGLSGTLNSAHLVKEKLQAKIHIIDSKNISLGMGLMVVQAARDIREGLDALDIVKKLTNVRKNIETLFTLNTLEFLQKGGRIGKVHSILGSLLNIKPVVRVGDDGIYHTYTKARSQRKALQAIVNAFQELTRGRKRIRLAVAHGDASPAGQYLREALDNAFDLKTAIFTQVGPVIGVHTGPGTVGAAIQYE</sequence>
<dbReference type="SUPFAM" id="SSF82549">
    <property type="entry name" value="DAK1/DegV-like"/>
    <property type="match status" value="1"/>
</dbReference>
<proteinExistence type="predicted"/>
<evidence type="ECO:0000313" key="2">
    <source>
        <dbReference type="EMBL" id="CEO90405.1"/>
    </source>
</evidence>
<evidence type="ECO:0000256" key="1">
    <source>
        <dbReference type="ARBA" id="ARBA00023121"/>
    </source>
</evidence>
<dbReference type="RefSeq" id="WP_044666170.1">
    <property type="nucleotide sequence ID" value="NZ_CDRZ01000288.1"/>
</dbReference>
<dbReference type="OrthoDB" id="9780660at2"/>
<dbReference type="Gene3D" id="3.40.50.10170">
    <property type="match status" value="1"/>
</dbReference>